<evidence type="ECO:0000313" key="2">
    <source>
        <dbReference type="EMBL" id="THD25663.1"/>
    </source>
</evidence>
<dbReference type="AlphaFoldDB" id="A0A4E0RDS7"/>
<feature type="region of interest" description="Disordered" evidence="1">
    <location>
        <begin position="173"/>
        <end position="255"/>
    </location>
</feature>
<comment type="caution">
    <text evidence="2">The sequence shown here is derived from an EMBL/GenBank/DDBJ whole genome shotgun (WGS) entry which is preliminary data.</text>
</comment>
<feature type="compositionally biased region" description="Low complexity" evidence="1">
    <location>
        <begin position="242"/>
        <end position="254"/>
    </location>
</feature>
<feature type="compositionally biased region" description="Polar residues" evidence="1">
    <location>
        <begin position="267"/>
        <end position="294"/>
    </location>
</feature>
<accession>A0A4E0RDS7</accession>
<gene>
    <name evidence="2" type="ORF">D915_003407</name>
</gene>
<sequence length="1059" mass="114683">MAFATRTLDFANVDALLKAAELLEGTLNRGFGGGVEKADSDLGLSMDIFAHKHEPTLTNPHPNGGKTDCLSKRTQKNHSVVVHPSRQDILRMKADNTSPDFWAKSPTAIERLGRTLSVSGYHFVKSDTELPLHSVGESWIDQSARVDKSRSSSFGVLISPNQNRIFTAASGLGHDLRPSVNPSNPLEEDQEGSSNTSEVEDSCLDNSSQDSFTGHHGLHALPNDTVSRRLIDPSTFSCDRTSVPPVSVSSPPSSHCRLRTALLNSPGRLNTTPNKNLATCRLPTNQSFPSSGRTLVSPPEINRSLVISKRTDHNDKPVMSKDVIPKIPRIGTVSSRGTVTKLTEVHRSSSSHILSALDSVGTNLPLCANRPPSATPTLRRMSSDSCVERTFALHKSVSQPHSPEYQHRRASMPISPCRLPMKKRKFDWDQVISEEHNKRAMFAPYTSTERNHFPLNGVNSAGMTKKTVGMGDPVSNDGLTVPSPLVIDCPLDGVASPSDDLHASMKKPLVPLSAPPSVRPFTRDTYNVTDDEDSMDHRPRSIPSSLNTCAPLNPVEQVSTISDEKSHNPVENLFTECALQNTLDKLAAVLSGQSPECLQYLPSVLSNPFDNTKGLDYSQLSSLVRTLTSSSLSLKPVDAVPVVSHPQKVPSTLLSDVNNKQSSELSSDGEIHWGLGRNKDMVIRREPQDSEAARLETGESNVAQSMNNSATNNRFGLARPSYLIQPHAGTELDTEFDSDRTATFNRLIQSNECLSNSTEKTTTRHPFRMKKWLTATEPSSRRLVTELSTVAPNSLTIRATDVGPLSCSGTQTTQSRIELTTKGGVTLHRSQSEPCSQTMIMNGEATWSCQPPPTKPTASSVTDPGAQILMMLSPSEQDKSILPTLDPSFVHALQTGLSGTSKKFPLLLVSASSSASAAALAAAAAMASGAPPTSLVPVPVQVRTYTSSEANGVDRERGTDSTQPTRYGMNCQNSEDTFSMGTHQRLVLSFCPPENECTSMPLDRKLPLILSTSSPGLPNDAENNQHNFRAKANVNSDLSLKPDTTRFPLLQSTAFAHSS</sequence>
<organism evidence="2 3">
    <name type="scientific">Fasciola hepatica</name>
    <name type="common">Liver fluke</name>
    <dbReference type="NCBI Taxonomy" id="6192"/>
    <lineage>
        <taxon>Eukaryota</taxon>
        <taxon>Metazoa</taxon>
        <taxon>Spiralia</taxon>
        <taxon>Lophotrochozoa</taxon>
        <taxon>Platyhelminthes</taxon>
        <taxon>Trematoda</taxon>
        <taxon>Digenea</taxon>
        <taxon>Plagiorchiida</taxon>
        <taxon>Echinostomata</taxon>
        <taxon>Echinostomatoidea</taxon>
        <taxon>Fasciolidae</taxon>
        <taxon>Fasciola</taxon>
    </lineage>
</organism>
<evidence type="ECO:0000256" key="1">
    <source>
        <dbReference type="SAM" id="MobiDB-lite"/>
    </source>
</evidence>
<proteinExistence type="predicted"/>
<protein>
    <submittedName>
        <fullName evidence="2">Uncharacterized protein</fullName>
    </submittedName>
</protein>
<name>A0A4E0RDS7_FASHE</name>
<dbReference type="Proteomes" id="UP000230066">
    <property type="component" value="Unassembled WGS sequence"/>
</dbReference>
<reference evidence="2" key="1">
    <citation type="submission" date="2019-03" db="EMBL/GenBank/DDBJ databases">
        <title>Improved annotation for the trematode Fasciola hepatica.</title>
        <authorList>
            <person name="Choi Y.-J."/>
            <person name="Martin J."/>
            <person name="Mitreva M."/>
        </authorList>
    </citation>
    <scope>NUCLEOTIDE SEQUENCE [LARGE SCALE GENOMIC DNA]</scope>
</reference>
<keyword evidence="3" id="KW-1185">Reference proteome</keyword>
<feature type="region of interest" description="Disordered" evidence="1">
    <location>
        <begin position="514"/>
        <end position="547"/>
    </location>
</feature>
<evidence type="ECO:0000313" key="3">
    <source>
        <dbReference type="Proteomes" id="UP000230066"/>
    </source>
</evidence>
<feature type="region of interest" description="Disordered" evidence="1">
    <location>
        <begin position="267"/>
        <end position="297"/>
    </location>
</feature>
<dbReference type="EMBL" id="JXXN02001043">
    <property type="protein sequence ID" value="THD25663.1"/>
    <property type="molecule type" value="Genomic_DNA"/>
</dbReference>